<dbReference type="CDD" id="cd02257">
    <property type="entry name" value="Peptidase_C19"/>
    <property type="match status" value="1"/>
</dbReference>
<evidence type="ECO:0000313" key="9">
    <source>
        <dbReference type="EMBL" id="CAF1527769.1"/>
    </source>
</evidence>
<dbReference type="PANTHER" id="PTHR24006:SF687">
    <property type="entry name" value="UBIQUITIN CARBOXYL-TERMINAL HYDROLASE 10"/>
    <property type="match status" value="1"/>
</dbReference>
<dbReference type="PROSITE" id="PS50235">
    <property type="entry name" value="USP_3"/>
    <property type="match status" value="1"/>
</dbReference>
<evidence type="ECO:0000256" key="5">
    <source>
        <dbReference type="ARBA" id="ARBA00022786"/>
    </source>
</evidence>
<organism evidence="9 11">
    <name type="scientific">Didymodactylos carnosus</name>
    <dbReference type="NCBI Taxonomy" id="1234261"/>
    <lineage>
        <taxon>Eukaryota</taxon>
        <taxon>Metazoa</taxon>
        <taxon>Spiralia</taxon>
        <taxon>Gnathifera</taxon>
        <taxon>Rotifera</taxon>
        <taxon>Eurotatoria</taxon>
        <taxon>Bdelloidea</taxon>
        <taxon>Philodinida</taxon>
        <taxon>Philodinidae</taxon>
        <taxon>Didymodactylos</taxon>
    </lineage>
</organism>
<name>A0A8S2FP99_9BILA</name>
<dbReference type="AlphaFoldDB" id="A0A8S2FP99"/>
<dbReference type="InterPro" id="IPR001394">
    <property type="entry name" value="Peptidase_C19_UCH"/>
</dbReference>
<dbReference type="EMBL" id="CAJOBA010059268">
    <property type="protein sequence ID" value="CAF4314484.1"/>
    <property type="molecule type" value="Genomic_DNA"/>
</dbReference>
<evidence type="ECO:0000256" key="1">
    <source>
        <dbReference type="ARBA" id="ARBA00000707"/>
    </source>
</evidence>
<proteinExistence type="inferred from homology"/>
<evidence type="ECO:0000256" key="7">
    <source>
        <dbReference type="ARBA" id="ARBA00022807"/>
    </source>
</evidence>
<dbReference type="Proteomes" id="UP000677228">
    <property type="component" value="Unassembled WGS sequence"/>
</dbReference>
<keyword evidence="7" id="KW-0788">Thiol protease</keyword>
<dbReference type="InterPro" id="IPR028889">
    <property type="entry name" value="USP"/>
</dbReference>
<keyword evidence="5" id="KW-0833">Ubl conjugation pathway</keyword>
<reference evidence="9" key="1">
    <citation type="submission" date="2021-02" db="EMBL/GenBank/DDBJ databases">
        <authorList>
            <person name="Nowell W R."/>
        </authorList>
    </citation>
    <scope>NUCLEOTIDE SEQUENCE</scope>
</reference>
<dbReference type="GO" id="GO:0016579">
    <property type="term" value="P:protein deubiquitination"/>
    <property type="evidence" value="ECO:0007669"/>
    <property type="project" value="InterPro"/>
</dbReference>
<evidence type="ECO:0000313" key="11">
    <source>
        <dbReference type="Proteomes" id="UP000677228"/>
    </source>
</evidence>
<dbReference type="SUPFAM" id="SSF54001">
    <property type="entry name" value="Cysteine proteinases"/>
    <property type="match status" value="1"/>
</dbReference>
<accession>A0A8S2FP99</accession>
<dbReference type="InterPro" id="IPR050164">
    <property type="entry name" value="Peptidase_C19"/>
</dbReference>
<comment type="catalytic activity">
    <reaction evidence="1">
        <text>Thiol-dependent hydrolysis of ester, thioester, amide, peptide and isopeptide bonds formed by the C-terminal Gly of ubiquitin (a 76-residue protein attached to proteins as an intracellular targeting signal).</text>
        <dbReference type="EC" id="3.4.19.12"/>
    </reaction>
</comment>
<dbReference type="EC" id="3.4.19.12" evidence="3"/>
<dbReference type="GO" id="GO:0006508">
    <property type="term" value="P:proteolysis"/>
    <property type="evidence" value="ECO:0007669"/>
    <property type="project" value="UniProtKB-KW"/>
</dbReference>
<sequence>MDQNDNNSHYLTDESEQQILELSQTSKFYLFDNLLCLSSNSSYVSSPTPQLILPLQITYPIATTDKLTGMLMPYQTLTEGLNGFSGTECVKTSTCVDCKKDGKLKTIRIFEISPVIFIQLKRFNSQNDKLTIPIKFEPKLNLNRYLGSDRLSSLSDYLLYAVILHYGSGVRNGHYVICLLSDNNNWKKIDDHRVTNIDIDDVLKENENAYILGYVRHGTTCTELNTETHSPLQILTTISNNEPKKLSSTYRDSTGVTAIGNEENLSGKSENNIDIDELYYTIHPKYKIRGHFLNNF</sequence>
<dbReference type="GO" id="GO:0005634">
    <property type="term" value="C:nucleus"/>
    <property type="evidence" value="ECO:0007669"/>
    <property type="project" value="TreeGrafter"/>
</dbReference>
<comment type="similarity">
    <text evidence="2">Belongs to the peptidase C19 family. USP10 subfamily.</text>
</comment>
<dbReference type="PANTHER" id="PTHR24006">
    <property type="entry name" value="UBIQUITIN CARBOXYL-TERMINAL HYDROLASE"/>
    <property type="match status" value="1"/>
</dbReference>
<dbReference type="PROSITE" id="PS00973">
    <property type="entry name" value="USP_2"/>
    <property type="match status" value="1"/>
</dbReference>
<dbReference type="InterPro" id="IPR018200">
    <property type="entry name" value="USP_CS"/>
</dbReference>
<evidence type="ECO:0000259" key="8">
    <source>
        <dbReference type="PROSITE" id="PS50235"/>
    </source>
</evidence>
<dbReference type="Gene3D" id="3.90.70.10">
    <property type="entry name" value="Cysteine proteinases"/>
    <property type="match status" value="1"/>
</dbReference>
<evidence type="ECO:0000256" key="6">
    <source>
        <dbReference type="ARBA" id="ARBA00022801"/>
    </source>
</evidence>
<feature type="domain" description="USP" evidence="8">
    <location>
        <begin position="1"/>
        <end position="217"/>
    </location>
</feature>
<dbReference type="GO" id="GO:0005829">
    <property type="term" value="C:cytosol"/>
    <property type="evidence" value="ECO:0007669"/>
    <property type="project" value="TreeGrafter"/>
</dbReference>
<comment type="caution">
    <text evidence="9">The sequence shown here is derived from an EMBL/GenBank/DDBJ whole genome shotgun (WGS) entry which is preliminary data.</text>
</comment>
<keyword evidence="4" id="KW-0645">Protease</keyword>
<evidence type="ECO:0000313" key="10">
    <source>
        <dbReference type="EMBL" id="CAF4314484.1"/>
    </source>
</evidence>
<protein>
    <recommendedName>
        <fullName evidence="3">ubiquitinyl hydrolase 1</fullName>
        <ecNumber evidence="3">3.4.19.12</ecNumber>
    </recommendedName>
</protein>
<evidence type="ECO:0000256" key="2">
    <source>
        <dbReference type="ARBA" id="ARBA00005427"/>
    </source>
</evidence>
<dbReference type="Pfam" id="PF00443">
    <property type="entry name" value="UCH"/>
    <property type="match status" value="1"/>
</dbReference>
<dbReference type="InterPro" id="IPR038765">
    <property type="entry name" value="Papain-like_cys_pep_sf"/>
</dbReference>
<evidence type="ECO:0000256" key="3">
    <source>
        <dbReference type="ARBA" id="ARBA00012759"/>
    </source>
</evidence>
<dbReference type="EMBL" id="CAJNOK010037067">
    <property type="protein sequence ID" value="CAF1527769.1"/>
    <property type="molecule type" value="Genomic_DNA"/>
</dbReference>
<evidence type="ECO:0000256" key="4">
    <source>
        <dbReference type="ARBA" id="ARBA00022670"/>
    </source>
</evidence>
<gene>
    <name evidence="9" type="ORF">OVA965_LOCUS38097</name>
    <name evidence="10" type="ORF">TMI583_LOCUS39245</name>
</gene>
<keyword evidence="6" id="KW-0378">Hydrolase</keyword>
<dbReference type="GO" id="GO:0004843">
    <property type="term" value="F:cysteine-type deubiquitinase activity"/>
    <property type="evidence" value="ECO:0007669"/>
    <property type="project" value="UniProtKB-EC"/>
</dbReference>
<dbReference type="Proteomes" id="UP000682733">
    <property type="component" value="Unassembled WGS sequence"/>
</dbReference>